<dbReference type="Pfam" id="PF01979">
    <property type="entry name" value="Amidohydro_1"/>
    <property type="match status" value="1"/>
</dbReference>
<dbReference type="InParanoid" id="A0A1Y5RE77"/>
<proteinExistence type="predicted"/>
<dbReference type="Pfam" id="PF22429">
    <property type="entry name" value="HutF_N"/>
    <property type="match status" value="1"/>
</dbReference>
<evidence type="ECO:0000256" key="1">
    <source>
        <dbReference type="ARBA" id="ARBA00001947"/>
    </source>
</evidence>
<dbReference type="AlphaFoldDB" id="A0A1Y5RE77"/>
<evidence type="ECO:0000256" key="2">
    <source>
        <dbReference type="ARBA" id="ARBA00022723"/>
    </source>
</evidence>
<keyword evidence="3 7" id="KW-0378">Hydrolase</keyword>
<dbReference type="SUPFAM" id="SSF51556">
    <property type="entry name" value="Metallo-dependent hydrolases"/>
    <property type="match status" value="1"/>
</dbReference>
<dbReference type="InterPro" id="IPR010252">
    <property type="entry name" value="HutF"/>
</dbReference>
<protein>
    <submittedName>
        <fullName evidence="7">8-oxoguanine deaminase</fullName>
        <ecNumber evidence="7">3.5.4.32</ecNumber>
    </submittedName>
</protein>
<dbReference type="GO" id="GO:0005829">
    <property type="term" value="C:cytosol"/>
    <property type="evidence" value="ECO:0007669"/>
    <property type="project" value="TreeGrafter"/>
</dbReference>
<feature type="domain" description="Formimidoylglutamate deiminase N-terminal" evidence="6">
    <location>
        <begin position="6"/>
        <end position="48"/>
    </location>
</feature>
<evidence type="ECO:0000313" key="7">
    <source>
        <dbReference type="EMBL" id="SLN15158.1"/>
    </source>
</evidence>
<dbReference type="Proteomes" id="UP000193200">
    <property type="component" value="Unassembled WGS sequence"/>
</dbReference>
<dbReference type="GO" id="GO:0046872">
    <property type="term" value="F:metal ion binding"/>
    <property type="evidence" value="ECO:0007669"/>
    <property type="project" value="UniProtKB-KW"/>
</dbReference>
<name>A0A1Y5RE77_9PROT</name>
<dbReference type="EMBL" id="FWFR01000001">
    <property type="protein sequence ID" value="SLN15158.1"/>
    <property type="molecule type" value="Genomic_DNA"/>
</dbReference>
<keyword evidence="8" id="KW-1185">Reference proteome</keyword>
<dbReference type="OrthoDB" id="9796020at2"/>
<dbReference type="NCBIfam" id="TIGR02022">
    <property type="entry name" value="hutF"/>
    <property type="match status" value="1"/>
</dbReference>
<keyword evidence="2" id="KW-0479">Metal-binding</keyword>
<gene>
    <name evidence="7" type="ORF">OCH7691_00300</name>
</gene>
<evidence type="ECO:0000256" key="3">
    <source>
        <dbReference type="ARBA" id="ARBA00022801"/>
    </source>
</evidence>
<dbReference type="PANTHER" id="PTHR11271:SF48">
    <property type="entry name" value="AMIDOHYDROLASE-RELATED DOMAIN-CONTAINING PROTEIN"/>
    <property type="match status" value="1"/>
</dbReference>
<dbReference type="SUPFAM" id="SSF51338">
    <property type="entry name" value="Composite domain of metallo-dependent hydrolases"/>
    <property type="match status" value="1"/>
</dbReference>
<dbReference type="GO" id="GO:0019239">
    <property type="term" value="F:deaminase activity"/>
    <property type="evidence" value="ECO:0007669"/>
    <property type="project" value="TreeGrafter"/>
</dbReference>
<evidence type="ECO:0000259" key="5">
    <source>
        <dbReference type="Pfam" id="PF01979"/>
    </source>
</evidence>
<dbReference type="PANTHER" id="PTHR11271">
    <property type="entry name" value="GUANINE DEAMINASE"/>
    <property type="match status" value="1"/>
</dbReference>
<comment type="cofactor">
    <cofactor evidence="1">
        <name>Zn(2+)</name>
        <dbReference type="ChEBI" id="CHEBI:29105"/>
    </cofactor>
</comment>
<dbReference type="InterPro" id="IPR006680">
    <property type="entry name" value="Amidohydro-rel"/>
</dbReference>
<evidence type="ECO:0000313" key="8">
    <source>
        <dbReference type="Proteomes" id="UP000193200"/>
    </source>
</evidence>
<sequence>MTGTARVLFADEALLDGGWARDVRLEVSADGHFSDVRSGAAPDGAEHLRGPVVPGIPNCHSHAFQWAMAGLAEYRARPDDSFWSWRQMMYGFVAALGPEDLEAIATLLYIRMLKAGYTAVAEFHYLHRAPDGSRYADPAEMAQRIAAAAARAGIGLTLLPVLYLRAGADGGPLEARQVRFRCDGELAMEIIAATGDSLKANAGRAGMAPHSLRALPPAALRDALAMLDAFDAAAPRHIHVAEQPAEVEEIQRHLGRRPVAWLLDNHDIDARWCLVHATHMDGDETDGLARSGAIAGLCPTTEANLGDGLFRAVDFMAAGGRMAIGSDSHVGLSPFEELRLLEYGQRLVHGRRNLLMGAADGTGSVGRWMFGEAAANGALATGRPVGRIGPGARADLLVLDAEQPALLGRTGDGLLDAAIFAASAPPVRDVLVGGRWRVRDGVHPDEPAAHAAYATVLRRILPELQS</sequence>
<evidence type="ECO:0000256" key="4">
    <source>
        <dbReference type="ARBA" id="ARBA00022833"/>
    </source>
</evidence>
<dbReference type="Gene3D" id="3.20.20.140">
    <property type="entry name" value="Metal-dependent hydrolases"/>
    <property type="match status" value="1"/>
</dbReference>
<dbReference type="NCBIfam" id="NF006684">
    <property type="entry name" value="PRK09229.1-5"/>
    <property type="match status" value="1"/>
</dbReference>
<keyword evidence="4" id="KW-0862">Zinc</keyword>
<dbReference type="EC" id="3.5.4.32" evidence="7"/>
<dbReference type="InterPro" id="IPR055156">
    <property type="entry name" value="HutF-like_N"/>
</dbReference>
<dbReference type="Gene3D" id="2.30.40.10">
    <property type="entry name" value="Urease, subunit C, domain 1"/>
    <property type="match status" value="1"/>
</dbReference>
<feature type="domain" description="Amidohydrolase-related" evidence="5">
    <location>
        <begin position="52"/>
        <end position="436"/>
    </location>
</feature>
<dbReference type="InterPro" id="IPR032466">
    <property type="entry name" value="Metal_Hydrolase"/>
</dbReference>
<reference evidence="7 8" key="1">
    <citation type="submission" date="2017-03" db="EMBL/GenBank/DDBJ databases">
        <authorList>
            <person name="Afonso C.L."/>
            <person name="Miller P.J."/>
            <person name="Scott M.A."/>
            <person name="Spackman E."/>
            <person name="Goraichik I."/>
            <person name="Dimitrov K.M."/>
            <person name="Suarez D.L."/>
            <person name="Swayne D.E."/>
        </authorList>
    </citation>
    <scope>NUCLEOTIDE SEQUENCE [LARGE SCALE GENOMIC DNA]</scope>
    <source>
        <strain evidence="7 8">CECT 7691</strain>
    </source>
</reference>
<accession>A0A1Y5RE77</accession>
<dbReference type="InterPro" id="IPR051607">
    <property type="entry name" value="Metallo-dep_hydrolases"/>
</dbReference>
<organism evidence="7 8">
    <name type="scientific">Oceanibacterium hippocampi</name>
    <dbReference type="NCBI Taxonomy" id="745714"/>
    <lineage>
        <taxon>Bacteria</taxon>
        <taxon>Pseudomonadati</taxon>
        <taxon>Pseudomonadota</taxon>
        <taxon>Alphaproteobacteria</taxon>
        <taxon>Sneathiellales</taxon>
        <taxon>Sneathiellaceae</taxon>
        <taxon>Oceanibacterium</taxon>
    </lineage>
</organism>
<dbReference type="GO" id="GO:0102127">
    <property type="term" value="F:8-oxoguanine deaminase activity"/>
    <property type="evidence" value="ECO:0007669"/>
    <property type="project" value="UniProtKB-EC"/>
</dbReference>
<dbReference type="NCBIfam" id="NF006681">
    <property type="entry name" value="PRK09229.1-2"/>
    <property type="match status" value="1"/>
</dbReference>
<evidence type="ECO:0000259" key="6">
    <source>
        <dbReference type="Pfam" id="PF22429"/>
    </source>
</evidence>
<dbReference type="InterPro" id="IPR011059">
    <property type="entry name" value="Metal-dep_hydrolase_composite"/>
</dbReference>
<dbReference type="RefSeq" id="WP_085881655.1">
    <property type="nucleotide sequence ID" value="NZ_FWFR01000001.1"/>
</dbReference>